<dbReference type="RefSeq" id="XP_018138563.1">
    <property type="nucleotide sequence ID" value="XM_018285769.1"/>
</dbReference>
<comment type="cofactor">
    <cofactor evidence="1 8">
        <name>heme</name>
        <dbReference type="ChEBI" id="CHEBI:30413"/>
    </cofactor>
</comment>
<dbReference type="Gene3D" id="1.10.630.10">
    <property type="entry name" value="Cytochrome P450"/>
    <property type="match status" value="1"/>
</dbReference>
<evidence type="ECO:0000313" key="11">
    <source>
        <dbReference type="Proteomes" id="UP000078397"/>
    </source>
</evidence>
<dbReference type="EMBL" id="LSBJ02000008">
    <property type="protein sequence ID" value="OAQ60685.1"/>
    <property type="molecule type" value="Genomic_DNA"/>
</dbReference>
<dbReference type="PRINTS" id="PR00385">
    <property type="entry name" value="P450"/>
</dbReference>
<comment type="similarity">
    <text evidence="2 9">Belongs to the cytochrome P450 family.</text>
</comment>
<dbReference type="GO" id="GO:0020037">
    <property type="term" value="F:heme binding"/>
    <property type="evidence" value="ECO:0007669"/>
    <property type="project" value="InterPro"/>
</dbReference>
<dbReference type="PANTHER" id="PTHR46300">
    <property type="entry name" value="P450, PUTATIVE (EUROFUNG)-RELATED-RELATED"/>
    <property type="match status" value="1"/>
</dbReference>
<gene>
    <name evidence="10" type="ORF">VFPPC_06795</name>
</gene>
<evidence type="ECO:0000256" key="2">
    <source>
        <dbReference type="ARBA" id="ARBA00010617"/>
    </source>
</evidence>
<evidence type="ECO:0000256" key="7">
    <source>
        <dbReference type="ARBA" id="ARBA00023033"/>
    </source>
</evidence>
<dbReference type="GO" id="GO:0005506">
    <property type="term" value="F:iron ion binding"/>
    <property type="evidence" value="ECO:0007669"/>
    <property type="project" value="InterPro"/>
</dbReference>
<dbReference type="InterPro" id="IPR017972">
    <property type="entry name" value="Cyt_P450_CS"/>
</dbReference>
<dbReference type="OrthoDB" id="2789670at2759"/>
<comment type="caution">
    <text evidence="10">The sequence shown here is derived from an EMBL/GenBank/DDBJ whole genome shotgun (WGS) entry which is preliminary data.</text>
</comment>
<accession>A0A179F5I2</accession>
<keyword evidence="4 8" id="KW-0479">Metal-binding</keyword>
<dbReference type="PROSITE" id="PS00086">
    <property type="entry name" value="CYTOCHROME_P450"/>
    <property type="match status" value="1"/>
</dbReference>
<keyword evidence="7 9" id="KW-0503">Monooxygenase</keyword>
<feature type="binding site" description="axial binding residue" evidence="8">
    <location>
        <position position="441"/>
    </location>
    <ligand>
        <name>heme</name>
        <dbReference type="ChEBI" id="CHEBI:30413"/>
    </ligand>
    <ligandPart>
        <name>Fe</name>
        <dbReference type="ChEBI" id="CHEBI:18248"/>
    </ligandPart>
</feature>
<dbReference type="PRINTS" id="PR00463">
    <property type="entry name" value="EP450I"/>
</dbReference>
<proteinExistence type="inferred from homology"/>
<dbReference type="InterPro" id="IPR036396">
    <property type="entry name" value="Cyt_P450_sf"/>
</dbReference>
<organism evidence="10 11">
    <name type="scientific">Pochonia chlamydosporia 170</name>
    <dbReference type="NCBI Taxonomy" id="1380566"/>
    <lineage>
        <taxon>Eukaryota</taxon>
        <taxon>Fungi</taxon>
        <taxon>Dikarya</taxon>
        <taxon>Ascomycota</taxon>
        <taxon>Pezizomycotina</taxon>
        <taxon>Sordariomycetes</taxon>
        <taxon>Hypocreomycetidae</taxon>
        <taxon>Hypocreales</taxon>
        <taxon>Clavicipitaceae</taxon>
        <taxon>Pochonia</taxon>
    </lineage>
</organism>
<keyword evidence="6 8" id="KW-0408">Iron</keyword>
<evidence type="ECO:0000256" key="9">
    <source>
        <dbReference type="RuleBase" id="RU000461"/>
    </source>
</evidence>
<evidence type="ECO:0000256" key="1">
    <source>
        <dbReference type="ARBA" id="ARBA00001971"/>
    </source>
</evidence>
<evidence type="ECO:0000256" key="6">
    <source>
        <dbReference type="ARBA" id="ARBA00023004"/>
    </source>
</evidence>
<dbReference type="InterPro" id="IPR001128">
    <property type="entry name" value="Cyt_P450"/>
</dbReference>
<dbReference type="KEGG" id="pchm:VFPPC_06795"/>
<keyword evidence="3 8" id="KW-0349">Heme</keyword>
<dbReference type="PANTHER" id="PTHR46300:SF7">
    <property type="entry name" value="P450, PUTATIVE (EUROFUNG)-RELATED"/>
    <property type="match status" value="1"/>
</dbReference>
<evidence type="ECO:0000256" key="8">
    <source>
        <dbReference type="PIRSR" id="PIRSR602401-1"/>
    </source>
</evidence>
<dbReference type="Proteomes" id="UP000078397">
    <property type="component" value="Unassembled WGS sequence"/>
</dbReference>
<evidence type="ECO:0000256" key="4">
    <source>
        <dbReference type="ARBA" id="ARBA00022723"/>
    </source>
</evidence>
<dbReference type="SUPFAM" id="SSF48264">
    <property type="entry name" value="Cytochrome P450"/>
    <property type="match status" value="1"/>
</dbReference>
<dbReference type="GO" id="GO:0004497">
    <property type="term" value="F:monooxygenase activity"/>
    <property type="evidence" value="ECO:0007669"/>
    <property type="project" value="UniProtKB-KW"/>
</dbReference>
<sequence>MAAKEAAYWAIIALLGYFVYAQTVKRVSRKLPPGPQPLPLLGNVRDLPPNGVPEHEHWLKHKDLYGGISSVTVMGMTLVLIHDQTIAHELLEKQASKTSGRPTMVMANKLCGYESIVLCQGYTPTFKRYRKFLHQQFGTKAAAAQFRDAQEVEVSRQLVRALDEPTKWIDHFKTTAGATVLKMAYGYAIDHDKPDALVHLVDKMMTEFSLAASPMSWIVDIIPALQYLPEGFPGTSFHKTARKWRHSIQSTAYVPYRFVQRQMATFTHRPSYVSKLIQHFKQESDNISEDDEQTIIWTAASLYGAAADTTVIALTAFTFAMILFPEVQSKAQEEIYHVIGTNRLPTFDDRENLPYVGALVKESIRWWPIAPMGFPHTATEDIEYDGMHIPKGAMLLPAVWWFLHDPEVYGSPDTFNPDRFLPPSNEPDPRPAAFGYGRRACAGQYVAESSLYLHIAQSLAVFKFCKAIDKNLQEVELDVKIKPGVLAYPTNFDVNVRPRSEKHAQLIRELERQHPWEPSDAEILEGVKDVPLT</sequence>
<dbReference type="STRING" id="1380566.A0A179F5I2"/>
<keyword evidence="5 9" id="KW-0560">Oxidoreductase</keyword>
<dbReference type="InterPro" id="IPR050364">
    <property type="entry name" value="Cytochrome_P450_fung"/>
</dbReference>
<dbReference type="InterPro" id="IPR002401">
    <property type="entry name" value="Cyt_P450_E_grp-I"/>
</dbReference>
<dbReference type="AlphaFoldDB" id="A0A179F5I2"/>
<evidence type="ECO:0000256" key="3">
    <source>
        <dbReference type="ARBA" id="ARBA00022617"/>
    </source>
</evidence>
<reference evidence="10 11" key="1">
    <citation type="journal article" date="2016" name="PLoS Pathog.">
        <title>Biosynthesis of antibiotic leucinostatins in bio-control fungus Purpureocillium lilacinum and their inhibition on phytophthora revealed by genome mining.</title>
        <authorList>
            <person name="Wang G."/>
            <person name="Liu Z."/>
            <person name="Lin R."/>
            <person name="Li E."/>
            <person name="Mao Z."/>
            <person name="Ling J."/>
            <person name="Yang Y."/>
            <person name="Yin W.B."/>
            <person name="Xie B."/>
        </authorList>
    </citation>
    <scope>NUCLEOTIDE SEQUENCE [LARGE SCALE GENOMIC DNA]</scope>
    <source>
        <strain evidence="10">170</strain>
    </source>
</reference>
<evidence type="ECO:0000256" key="5">
    <source>
        <dbReference type="ARBA" id="ARBA00023002"/>
    </source>
</evidence>
<dbReference type="GO" id="GO:0016705">
    <property type="term" value="F:oxidoreductase activity, acting on paired donors, with incorporation or reduction of molecular oxygen"/>
    <property type="evidence" value="ECO:0007669"/>
    <property type="project" value="InterPro"/>
</dbReference>
<dbReference type="Pfam" id="PF00067">
    <property type="entry name" value="p450"/>
    <property type="match status" value="1"/>
</dbReference>
<protein>
    <submittedName>
        <fullName evidence="10">OrdA protein</fullName>
    </submittedName>
</protein>
<keyword evidence="11" id="KW-1185">Reference proteome</keyword>
<evidence type="ECO:0000313" key="10">
    <source>
        <dbReference type="EMBL" id="OAQ60685.1"/>
    </source>
</evidence>
<dbReference type="CDD" id="cd11065">
    <property type="entry name" value="CYP64-like"/>
    <property type="match status" value="1"/>
</dbReference>
<dbReference type="GeneID" id="28849763"/>
<name>A0A179F5I2_METCM</name>